<reference evidence="1" key="1">
    <citation type="journal article" date="2021" name="Front. Microbiol.">
        <title>Comprehensive Comparative Genomics and Phenotyping of Methylobacterium Species.</title>
        <authorList>
            <person name="Alessa O."/>
            <person name="Ogura Y."/>
            <person name="Fujitani Y."/>
            <person name="Takami H."/>
            <person name="Hayashi T."/>
            <person name="Sahin N."/>
            <person name="Tani A."/>
        </authorList>
    </citation>
    <scope>NUCLEOTIDE SEQUENCE</scope>
    <source>
        <strain evidence="1">NBRC 15686</strain>
    </source>
</reference>
<dbReference type="RefSeq" id="WP_238227989.1">
    <property type="nucleotide sequence ID" value="NZ_BAAADH010000075.1"/>
</dbReference>
<organism evidence="1 2">
    <name type="scientific">Methylorubrum aminovorans</name>
    <dbReference type="NCBI Taxonomy" id="269069"/>
    <lineage>
        <taxon>Bacteria</taxon>
        <taxon>Pseudomonadati</taxon>
        <taxon>Pseudomonadota</taxon>
        <taxon>Alphaproteobacteria</taxon>
        <taxon>Hyphomicrobiales</taxon>
        <taxon>Methylobacteriaceae</taxon>
        <taxon>Methylorubrum</taxon>
    </lineage>
</organism>
<gene>
    <name evidence="1" type="ORF">LNAOJCKE_4519</name>
</gene>
<comment type="caution">
    <text evidence="1">The sequence shown here is derived from an EMBL/GenBank/DDBJ whole genome shotgun (WGS) entry which is preliminary data.</text>
</comment>
<accession>A0ABQ4UIY9</accession>
<keyword evidence="2" id="KW-1185">Reference proteome</keyword>
<evidence type="ECO:0000313" key="2">
    <source>
        <dbReference type="Proteomes" id="UP001055039"/>
    </source>
</evidence>
<name>A0ABQ4UIY9_9HYPH</name>
<dbReference type="EMBL" id="BPRC01000025">
    <property type="protein sequence ID" value="GJE67289.1"/>
    <property type="molecule type" value="Genomic_DNA"/>
</dbReference>
<reference evidence="1" key="2">
    <citation type="submission" date="2021-08" db="EMBL/GenBank/DDBJ databases">
        <authorList>
            <person name="Tani A."/>
            <person name="Ola A."/>
            <person name="Ogura Y."/>
            <person name="Katsura K."/>
            <person name="Hayashi T."/>
        </authorList>
    </citation>
    <scope>NUCLEOTIDE SEQUENCE</scope>
    <source>
        <strain evidence="1">NBRC 15686</strain>
    </source>
</reference>
<proteinExistence type="predicted"/>
<dbReference type="Proteomes" id="UP001055039">
    <property type="component" value="Unassembled WGS sequence"/>
</dbReference>
<evidence type="ECO:0000313" key="1">
    <source>
        <dbReference type="EMBL" id="GJE67289.1"/>
    </source>
</evidence>
<sequence length="205" mass="21197">MINANGGAIIAKGNVVLPRAANPSGPFIAVAQDFGEHTIQNNDFNTLNLSVPAGARAGEYGPNKVAPFTWTPTPAFDGGNGSFSVSSYAVQQGSWSYGAGKIDYNFRVYFTHGAYSGNSGNVFLSGLPFYASAIDFRPGAFSEFGGFTLTAGQLWAAPAARADTTKPGIYPVQLGGASLAFIGPANVPTSAGTRYIAGSDSIPLR</sequence>
<protein>
    <submittedName>
        <fullName evidence="1">Uncharacterized protein</fullName>
    </submittedName>
</protein>